<evidence type="ECO:0000313" key="7">
    <source>
        <dbReference type="EMBL" id="MFD2730171.1"/>
    </source>
</evidence>
<accession>A0ABW5TM40</accession>
<dbReference type="InterPro" id="IPR003661">
    <property type="entry name" value="HisK_dim/P_dom"/>
</dbReference>
<dbReference type="Pfam" id="PF00512">
    <property type="entry name" value="HisKA"/>
    <property type="match status" value="1"/>
</dbReference>
<protein>
    <recommendedName>
        <fullName evidence="2">histidine kinase</fullName>
        <ecNumber evidence="2">2.7.13.3</ecNumber>
    </recommendedName>
</protein>
<dbReference type="Gene3D" id="3.40.50.2300">
    <property type="match status" value="1"/>
</dbReference>
<organism evidence="7 8">
    <name type="scientific">Pedobacter alpinus</name>
    <dbReference type="NCBI Taxonomy" id="1590643"/>
    <lineage>
        <taxon>Bacteria</taxon>
        <taxon>Pseudomonadati</taxon>
        <taxon>Bacteroidota</taxon>
        <taxon>Sphingobacteriia</taxon>
        <taxon>Sphingobacteriales</taxon>
        <taxon>Sphingobacteriaceae</taxon>
        <taxon>Pedobacter</taxon>
    </lineage>
</organism>
<dbReference type="PRINTS" id="PR00344">
    <property type="entry name" value="BCTRLSENSOR"/>
</dbReference>
<dbReference type="SMART" id="SM00448">
    <property type="entry name" value="REC"/>
    <property type="match status" value="1"/>
</dbReference>
<feature type="domain" description="Response regulatory" evidence="6">
    <location>
        <begin position="6"/>
        <end position="121"/>
    </location>
</feature>
<evidence type="ECO:0000313" key="8">
    <source>
        <dbReference type="Proteomes" id="UP001597546"/>
    </source>
</evidence>
<dbReference type="GO" id="GO:0005524">
    <property type="term" value="F:ATP binding"/>
    <property type="evidence" value="ECO:0007669"/>
    <property type="project" value="UniProtKB-KW"/>
</dbReference>
<feature type="domain" description="Histidine kinase" evidence="5">
    <location>
        <begin position="150"/>
        <end position="361"/>
    </location>
</feature>
<comment type="catalytic activity">
    <reaction evidence="1">
        <text>ATP + protein L-histidine = ADP + protein N-phospho-L-histidine.</text>
        <dbReference type="EC" id="2.7.13.3"/>
    </reaction>
</comment>
<evidence type="ECO:0000256" key="2">
    <source>
        <dbReference type="ARBA" id="ARBA00012438"/>
    </source>
</evidence>
<dbReference type="Gene3D" id="1.10.287.130">
    <property type="match status" value="1"/>
</dbReference>
<feature type="modified residue" description="4-aspartylphosphate" evidence="4">
    <location>
        <position position="55"/>
    </location>
</feature>
<dbReference type="PROSITE" id="PS50110">
    <property type="entry name" value="RESPONSE_REGULATORY"/>
    <property type="match status" value="1"/>
</dbReference>
<dbReference type="CDD" id="cd17569">
    <property type="entry name" value="REC_HupR-like"/>
    <property type="match status" value="1"/>
</dbReference>
<evidence type="ECO:0000259" key="5">
    <source>
        <dbReference type="PROSITE" id="PS50109"/>
    </source>
</evidence>
<dbReference type="CDD" id="cd00082">
    <property type="entry name" value="HisKA"/>
    <property type="match status" value="1"/>
</dbReference>
<dbReference type="Pfam" id="PF02518">
    <property type="entry name" value="HATPase_c"/>
    <property type="match status" value="1"/>
</dbReference>
<dbReference type="SUPFAM" id="SSF52172">
    <property type="entry name" value="CheY-like"/>
    <property type="match status" value="1"/>
</dbReference>
<dbReference type="InterPro" id="IPR004358">
    <property type="entry name" value="Sig_transdc_His_kin-like_C"/>
</dbReference>
<keyword evidence="8" id="KW-1185">Reference proteome</keyword>
<keyword evidence="3 4" id="KW-0597">Phosphoprotein</keyword>
<evidence type="ECO:0000256" key="3">
    <source>
        <dbReference type="ARBA" id="ARBA00022553"/>
    </source>
</evidence>
<comment type="caution">
    <text evidence="7">The sequence shown here is derived from an EMBL/GenBank/DDBJ whole genome shotgun (WGS) entry which is preliminary data.</text>
</comment>
<dbReference type="InterPro" id="IPR003594">
    <property type="entry name" value="HATPase_dom"/>
</dbReference>
<sequence length="361" mass="41184">MENKAKILYIDDEMNNLVGFKASLRLDYQILIAENVSKAYHYLEQYEDIKVIFCDQRMPEITGVQFFEDVQKKYPNPVRVLITAYTDVESIIDAINKGNIFRYVKKPWVESEIINAIQESIKYYQASSILAINNEELRSAYSELDKFAYSVSHDIRGPLVGLSGGISLALDTNNIDEIKDILRMMSKSVDKLDKFIINMHDYYSLERGKLKITSIDFNEIAKDLKDVYEIYAKSLAINFSITVSQEEDFWSDKINVNLILNNLIGNAIKYQRLECENKKVDVAITVLKGFATIKVSDNGHGIEEKYHDQIFTLFFRAHYYNVGSGLGLFNVKSAINKLNGKISVDSAVNHGSTFTAIIPNK</sequence>
<dbReference type="InterPro" id="IPR036097">
    <property type="entry name" value="HisK_dim/P_sf"/>
</dbReference>
<gene>
    <name evidence="7" type="ORF">ACFSSE_00480</name>
</gene>
<dbReference type="InterPro" id="IPR001789">
    <property type="entry name" value="Sig_transdc_resp-reg_receiver"/>
</dbReference>
<keyword evidence="7" id="KW-0547">Nucleotide-binding</keyword>
<dbReference type="SUPFAM" id="SSF47384">
    <property type="entry name" value="Homodimeric domain of signal transducing histidine kinase"/>
    <property type="match status" value="1"/>
</dbReference>
<dbReference type="PROSITE" id="PS50109">
    <property type="entry name" value="HIS_KIN"/>
    <property type="match status" value="1"/>
</dbReference>
<dbReference type="SMART" id="SM00388">
    <property type="entry name" value="HisKA"/>
    <property type="match status" value="1"/>
</dbReference>
<dbReference type="Proteomes" id="UP001597546">
    <property type="component" value="Unassembled WGS sequence"/>
</dbReference>
<dbReference type="SUPFAM" id="SSF55874">
    <property type="entry name" value="ATPase domain of HSP90 chaperone/DNA topoisomerase II/histidine kinase"/>
    <property type="match status" value="1"/>
</dbReference>
<dbReference type="EC" id="2.7.13.3" evidence="2"/>
<dbReference type="Gene3D" id="3.30.565.10">
    <property type="entry name" value="Histidine kinase-like ATPase, C-terminal domain"/>
    <property type="match status" value="1"/>
</dbReference>
<dbReference type="SMART" id="SM00387">
    <property type="entry name" value="HATPase_c"/>
    <property type="match status" value="1"/>
</dbReference>
<keyword evidence="7" id="KW-0067">ATP-binding</keyword>
<dbReference type="RefSeq" id="WP_379041193.1">
    <property type="nucleotide sequence ID" value="NZ_JBHSKW010000008.1"/>
</dbReference>
<proteinExistence type="predicted"/>
<dbReference type="InterPro" id="IPR036890">
    <property type="entry name" value="HATPase_C_sf"/>
</dbReference>
<dbReference type="InterPro" id="IPR011006">
    <property type="entry name" value="CheY-like_superfamily"/>
</dbReference>
<evidence type="ECO:0000256" key="1">
    <source>
        <dbReference type="ARBA" id="ARBA00000085"/>
    </source>
</evidence>
<name>A0ABW5TM40_9SPHI</name>
<dbReference type="PANTHER" id="PTHR43547:SF2">
    <property type="entry name" value="HYBRID SIGNAL TRANSDUCTION HISTIDINE KINASE C"/>
    <property type="match status" value="1"/>
</dbReference>
<dbReference type="Pfam" id="PF00072">
    <property type="entry name" value="Response_reg"/>
    <property type="match status" value="1"/>
</dbReference>
<reference evidence="8" key="1">
    <citation type="journal article" date="2019" name="Int. J. Syst. Evol. Microbiol.">
        <title>The Global Catalogue of Microorganisms (GCM) 10K type strain sequencing project: providing services to taxonomists for standard genome sequencing and annotation.</title>
        <authorList>
            <consortium name="The Broad Institute Genomics Platform"/>
            <consortium name="The Broad Institute Genome Sequencing Center for Infectious Disease"/>
            <person name="Wu L."/>
            <person name="Ma J."/>
        </authorList>
    </citation>
    <scope>NUCLEOTIDE SEQUENCE [LARGE SCALE GENOMIC DNA]</scope>
    <source>
        <strain evidence="8">KCTC 42456</strain>
    </source>
</reference>
<evidence type="ECO:0000259" key="6">
    <source>
        <dbReference type="PROSITE" id="PS50110"/>
    </source>
</evidence>
<evidence type="ECO:0000256" key="4">
    <source>
        <dbReference type="PROSITE-ProRule" id="PRU00169"/>
    </source>
</evidence>
<dbReference type="PANTHER" id="PTHR43547">
    <property type="entry name" value="TWO-COMPONENT HISTIDINE KINASE"/>
    <property type="match status" value="1"/>
</dbReference>
<dbReference type="EMBL" id="JBHULV010000003">
    <property type="protein sequence ID" value="MFD2730171.1"/>
    <property type="molecule type" value="Genomic_DNA"/>
</dbReference>
<dbReference type="InterPro" id="IPR005467">
    <property type="entry name" value="His_kinase_dom"/>
</dbReference>